<dbReference type="Gene3D" id="1.10.150.510">
    <property type="entry name" value="Receptor activity modifying family"/>
    <property type="match status" value="1"/>
</dbReference>
<keyword evidence="6" id="KW-0732">Signal</keyword>
<dbReference type="GO" id="GO:0007186">
    <property type="term" value="P:G protein-coupled receptor signaling pathway"/>
    <property type="evidence" value="ECO:0007669"/>
    <property type="project" value="TreeGrafter"/>
</dbReference>
<gene>
    <name evidence="17" type="primary">RAMP2</name>
</gene>
<accession>A0A667HNP5</accession>
<dbReference type="PANTHER" id="PTHR14076:SF9">
    <property type="entry name" value="RECEPTOR ACTIVITY-MODIFYING PROTEIN 2"/>
    <property type="match status" value="1"/>
</dbReference>
<dbReference type="InterPro" id="IPR038126">
    <property type="entry name" value="RAMP_sf"/>
</dbReference>
<dbReference type="GO" id="GO:0006886">
    <property type="term" value="P:intracellular protein transport"/>
    <property type="evidence" value="ECO:0007669"/>
    <property type="project" value="InterPro"/>
</dbReference>
<evidence type="ECO:0000256" key="2">
    <source>
        <dbReference type="ARBA" id="ARBA00007087"/>
    </source>
</evidence>
<evidence type="ECO:0000256" key="15">
    <source>
        <dbReference type="SAM" id="MobiDB-lite"/>
    </source>
</evidence>
<evidence type="ECO:0000256" key="1">
    <source>
        <dbReference type="ARBA" id="ARBA00004251"/>
    </source>
</evidence>
<dbReference type="GO" id="GO:0043235">
    <property type="term" value="C:receptor complex"/>
    <property type="evidence" value="ECO:0007669"/>
    <property type="project" value="TreeGrafter"/>
</dbReference>
<feature type="region of interest" description="Disordered" evidence="15">
    <location>
        <begin position="50"/>
        <end position="169"/>
    </location>
</feature>
<protein>
    <recommendedName>
        <fullName evidence="14">Receptor activity-modifying protein 2</fullName>
    </recommendedName>
</protein>
<keyword evidence="10" id="KW-0675">Receptor</keyword>
<feature type="compositionally biased region" description="Pro residues" evidence="15">
    <location>
        <begin position="1"/>
        <end position="12"/>
    </location>
</feature>
<evidence type="ECO:0000313" key="17">
    <source>
        <dbReference type="Ensembl" id="ENSLCNP00005021979.1"/>
    </source>
</evidence>
<evidence type="ECO:0000256" key="13">
    <source>
        <dbReference type="ARBA" id="ARBA00062527"/>
    </source>
</evidence>
<evidence type="ECO:0000313" key="18">
    <source>
        <dbReference type="Proteomes" id="UP000472241"/>
    </source>
</evidence>
<dbReference type="FunFam" id="1.10.150.510:FF:000003">
    <property type="entry name" value="Receptor activity-modifying protein 2"/>
    <property type="match status" value="1"/>
</dbReference>
<dbReference type="Pfam" id="PF04901">
    <property type="entry name" value="RAMP"/>
    <property type="match status" value="1"/>
</dbReference>
<dbReference type="GO" id="GO:0015026">
    <property type="term" value="F:coreceptor activity"/>
    <property type="evidence" value="ECO:0007669"/>
    <property type="project" value="InterPro"/>
</dbReference>
<organism evidence="17 18">
    <name type="scientific">Lynx canadensis</name>
    <name type="common">Canada lynx</name>
    <name type="synonym">Felis canadensis</name>
    <dbReference type="NCBI Taxonomy" id="61383"/>
    <lineage>
        <taxon>Eukaryota</taxon>
        <taxon>Metazoa</taxon>
        <taxon>Chordata</taxon>
        <taxon>Craniata</taxon>
        <taxon>Vertebrata</taxon>
        <taxon>Euteleostomi</taxon>
        <taxon>Mammalia</taxon>
        <taxon>Eutheria</taxon>
        <taxon>Laurasiatheria</taxon>
        <taxon>Carnivora</taxon>
        <taxon>Feliformia</taxon>
        <taxon>Felidae</taxon>
        <taxon>Felinae</taxon>
        <taxon>Lynx</taxon>
    </lineage>
</organism>
<dbReference type="GO" id="GO:0072659">
    <property type="term" value="P:protein localization to plasma membrane"/>
    <property type="evidence" value="ECO:0007669"/>
    <property type="project" value="TreeGrafter"/>
</dbReference>
<feature type="compositionally biased region" description="Low complexity" evidence="15">
    <location>
        <begin position="80"/>
        <end position="93"/>
    </location>
</feature>
<keyword evidence="7 16" id="KW-1133">Transmembrane helix</keyword>
<evidence type="ECO:0000256" key="11">
    <source>
        <dbReference type="ARBA" id="ARBA00023180"/>
    </source>
</evidence>
<dbReference type="Proteomes" id="UP000472241">
    <property type="component" value="Unplaced"/>
</dbReference>
<evidence type="ECO:0000256" key="14">
    <source>
        <dbReference type="ARBA" id="ARBA00070808"/>
    </source>
</evidence>
<keyword evidence="8 16" id="KW-0472">Membrane</keyword>
<dbReference type="GO" id="GO:0006816">
    <property type="term" value="P:calcium ion transport"/>
    <property type="evidence" value="ECO:0007669"/>
    <property type="project" value="TreeGrafter"/>
</dbReference>
<dbReference type="PANTHER" id="PTHR14076">
    <property type="entry name" value="RECEPTOR ACTIVITY MODIFYING PROTEIN RAMP"/>
    <property type="match status" value="1"/>
</dbReference>
<keyword evidence="18" id="KW-1185">Reference proteome</keyword>
<evidence type="ECO:0000256" key="7">
    <source>
        <dbReference type="ARBA" id="ARBA00022989"/>
    </source>
</evidence>
<keyword evidence="3" id="KW-0813">Transport</keyword>
<evidence type="ECO:0000256" key="4">
    <source>
        <dbReference type="ARBA" id="ARBA00022475"/>
    </source>
</evidence>
<evidence type="ECO:0000256" key="6">
    <source>
        <dbReference type="ARBA" id="ARBA00022729"/>
    </source>
</evidence>
<keyword evidence="4" id="KW-1003">Cell membrane</keyword>
<evidence type="ECO:0000256" key="8">
    <source>
        <dbReference type="ARBA" id="ARBA00023136"/>
    </source>
</evidence>
<evidence type="ECO:0000256" key="16">
    <source>
        <dbReference type="SAM" id="Phobius"/>
    </source>
</evidence>
<comment type="function">
    <text evidence="12">Accessory protein that interacts with and modulates the function of G-protein coupled receptors including calcitonin gene-related peptide type 1 receptor (CALCRL) and calcitonin receptor (CALCR). Required for the transport of CALCRL to the plasma membrane. Together with CALCRL, form a receptor complex for adrenomedullin/ADM. Together with CALCR, act as a receptor complex for calcitonin/CT/CALC. Together with CALCR, also act as a receptor complex for amylin/IAPP.</text>
</comment>
<dbReference type="GO" id="GO:0001525">
    <property type="term" value="P:angiogenesis"/>
    <property type="evidence" value="ECO:0007669"/>
    <property type="project" value="TreeGrafter"/>
</dbReference>
<evidence type="ECO:0000256" key="5">
    <source>
        <dbReference type="ARBA" id="ARBA00022692"/>
    </source>
</evidence>
<dbReference type="GO" id="GO:0009986">
    <property type="term" value="C:cell surface"/>
    <property type="evidence" value="ECO:0007669"/>
    <property type="project" value="TreeGrafter"/>
</dbReference>
<keyword evidence="11" id="KW-0325">Glycoprotein</keyword>
<evidence type="ECO:0000256" key="12">
    <source>
        <dbReference type="ARBA" id="ARBA00056007"/>
    </source>
</evidence>
<dbReference type="GO" id="GO:0005886">
    <property type="term" value="C:plasma membrane"/>
    <property type="evidence" value="ECO:0007669"/>
    <property type="project" value="UniProtKB-SubCell"/>
</dbReference>
<evidence type="ECO:0000256" key="10">
    <source>
        <dbReference type="ARBA" id="ARBA00023170"/>
    </source>
</evidence>
<proteinExistence type="inferred from homology"/>
<evidence type="ECO:0000256" key="9">
    <source>
        <dbReference type="ARBA" id="ARBA00023157"/>
    </source>
</evidence>
<comment type="subunit">
    <text evidence="13">Heterodimer of CALCRL and RAMP2; the interaction forms the receptor complex for adrenomedullin/ADM. Heterodimer of CALCR and RAMP2; interaction forms the AMYR2 receptor complex for calcitonin/CALC and amylin/IAPP.</text>
</comment>
<keyword evidence="9" id="KW-1015">Disulfide bond</keyword>
<feature type="transmembrane region" description="Helical" evidence="16">
    <location>
        <begin position="346"/>
        <end position="367"/>
    </location>
</feature>
<dbReference type="GO" id="GO:0031623">
    <property type="term" value="P:receptor internalization"/>
    <property type="evidence" value="ECO:0007669"/>
    <property type="project" value="TreeGrafter"/>
</dbReference>
<dbReference type="GO" id="GO:0008277">
    <property type="term" value="P:regulation of G protein-coupled receptor signaling pathway"/>
    <property type="evidence" value="ECO:0007669"/>
    <property type="project" value="InterPro"/>
</dbReference>
<dbReference type="InterPro" id="IPR006985">
    <property type="entry name" value="RAMP"/>
</dbReference>
<dbReference type="AlphaFoldDB" id="A0A667HNP5"/>
<dbReference type="Ensembl" id="ENSLCNT00005024599.1">
    <property type="protein sequence ID" value="ENSLCNP00005021979.1"/>
    <property type="gene ID" value="ENSLCNG00005014331.1"/>
</dbReference>
<evidence type="ECO:0000256" key="3">
    <source>
        <dbReference type="ARBA" id="ARBA00022448"/>
    </source>
</evidence>
<sequence length="376" mass="40398">ARGPRASPPPPRGRSRPSPCEEAARLPGAWAGDIGAPARARLSATAPPRLLAARWPRSGQSAPPAARGSLRPSRGDRQRSASSSCWAVSAAPRGSGGRRGRPGGEGGLDRRGRNGPRGEGGTALSSDSPRLHLGEGAARTASHLEERGVPGARRRGLGRSGAGLEEEGLGSGCEWEGAGISPLFQSLKHPLGAWIILLSLLRVALTSKGLRPLLQAPPPRSPPSSFPPPFLLTAVLKPQESLAQLLPTEGSLKSEENKMEDYKANARFCWQSYKEQMDSIPKDWCDWTMISRPYSDLQYCLEHFAEAFGLGFPNPLAEEIIFETHQIHFANCSLMQPTLSDPPEDVLLAMIIAPICLIPFLVTLVVWRSKDSEAQA</sequence>
<reference evidence="17" key="2">
    <citation type="submission" date="2025-09" db="UniProtKB">
        <authorList>
            <consortium name="Ensembl"/>
        </authorList>
    </citation>
    <scope>IDENTIFICATION</scope>
</reference>
<feature type="region of interest" description="Disordered" evidence="15">
    <location>
        <begin position="1"/>
        <end position="32"/>
    </location>
</feature>
<comment type="subcellular location">
    <subcellularLocation>
        <location evidence="1">Cell membrane</location>
        <topology evidence="1">Single-pass type I membrane protein</topology>
    </subcellularLocation>
</comment>
<dbReference type="GO" id="GO:0032870">
    <property type="term" value="P:cellular response to hormone stimulus"/>
    <property type="evidence" value="ECO:0007669"/>
    <property type="project" value="TreeGrafter"/>
</dbReference>
<reference evidence="17" key="1">
    <citation type="submission" date="2025-08" db="UniProtKB">
        <authorList>
            <consortium name="Ensembl"/>
        </authorList>
    </citation>
    <scope>IDENTIFICATION</scope>
</reference>
<name>A0A667HNP5_LYNCA</name>
<comment type="similarity">
    <text evidence="2">Belongs to the RAMP family.</text>
</comment>
<keyword evidence="5 16" id="KW-0812">Transmembrane</keyword>